<dbReference type="EMBL" id="JAQLEC010000008">
    <property type="protein sequence ID" value="MDB1838641.1"/>
    <property type="molecule type" value="Genomic_DNA"/>
</dbReference>
<proteinExistence type="predicted"/>
<keyword evidence="1" id="KW-0812">Transmembrane</keyword>
<dbReference type="AlphaFoldDB" id="A0AAW6AJE4"/>
<accession>A0AAW6AJE4</accession>
<reference evidence="2" key="1">
    <citation type="submission" date="2023-01" db="EMBL/GenBank/DDBJ databases">
        <title>Human gut microbiome strain richness.</title>
        <authorList>
            <person name="Chen-Liaw A."/>
        </authorList>
    </citation>
    <scope>NUCLEOTIDE SEQUENCE</scope>
    <source>
        <strain evidence="2">D54st1_D6_D54t1_190329</strain>
    </source>
</reference>
<keyword evidence="1" id="KW-0472">Membrane</keyword>
<evidence type="ECO:0000313" key="2">
    <source>
        <dbReference type="EMBL" id="MDB1838641.1"/>
    </source>
</evidence>
<feature type="transmembrane region" description="Helical" evidence="1">
    <location>
        <begin position="12"/>
        <end position="30"/>
    </location>
</feature>
<organism evidence="2 3">
    <name type="scientific">Collinsella aerofaciens</name>
    <dbReference type="NCBI Taxonomy" id="74426"/>
    <lineage>
        <taxon>Bacteria</taxon>
        <taxon>Bacillati</taxon>
        <taxon>Actinomycetota</taxon>
        <taxon>Coriobacteriia</taxon>
        <taxon>Coriobacteriales</taxon>
        <taxon>Coriobacteriaceae</taxon>
        <taxon>Collinsella</taxon>
    </lineage>
</organism>
<evidence type="ECO:0000256" key="1">
    <source>
        <dbReference type="SAM" id="Phobius"/>
    </source>
</evidence>
<keyword evidence="1" id="KW-1133">Transmembrane helix</keyword>
<dbReference type="Proteomes" id="UP001212741">
    <property type="component" value="Unassembled WGS sequence"/>
</dbReference>
<name>A0AAW6AJE4_9ACTN</name>
<evidence type="ECO:0000313" key="3">
    <source>
        <dbReference type="Proteomes" id="UP001212741"/>
    </source>
</evidence>
<dbReference type="RefSeq" id="WP_195520923.1">
    <property type="nucleotide sequence ID" value="NZ_JADNPG010000010.1"/>
</dbReference>
<gene>
    <name evidence="2" type="ORF">PMW86_03410</name>
</gene>
<protein>
    <submittedName>
        <fullName evidence="2">Uncharacterized protein</fullName>
    </submittedName>
</protein>
<sequence>MIEMKNQSKRFLTILVPLVLIAAALLGFFWKDIPFSKELSLRGEVVAVYHPSASGASEGRFVIASEQFQSAPLHLNFKVDSTIPIKDQDGKKAEVGAIKEGVYVDVTCTVNTSSDSDPTKLPALITPTAIMITQKE</sequence>
<comment type="caution">
    <text evidence="2">The sequence shown here is derived from an EMBL/GenBank/DDBJ whole genome shotgun (WGS) entry which is preliminary data.</text>
</comment>